<evidence type="ECO:0000313" key="3">
    <source>
        <dbReference type="Proteomes" id="UP000218267"/>
    </source>
</evidence>
<accession>A0A1Y1CEA6</accession>
<feature type="binding site" evidence="1">
    <location>
        <position position="75"/>
    </location>
    <ligand>
        <name>a divalent metal cation</name>
        <dbReference type="ChEBI" id="CHEBI:60240"/>
        <label>1</label>
    </ligand>
</feature>
<dbReference type="Proteomes" id="UP000218267">
    <property type="component" value="Chromosome"/>
</dbReference>
<dbReference type="GO" id="GO:0005829">
    <property type="term" value="C:cytosol"/>
    <property type="evidence" value="ECO:0007669"/>
    <property type="project" value="TreeGrafter"/>
</dbReference>
<sequence length="221" mass="25249">MPVLPYINIHTHHLNDYSNVCIVLSINPGEQITNREAVFYSVGIHPWDSNLTDVPSAIHELEISASDSNVIAIGETGLDRMIETPLSIQEDVFQKQLQIAEKYNKPVIIHCVKCFSELISIRKKKSIKLPWIVHDFRKNIQIAEDLIALGCYLSFGKALLTDEKLQTVFRSLPMNKLFLETDDSDIKIEELYKKASLVKGLNLEDLKEELFSNFTTCFNRI</sequence>
<dbReference type="EMBL" id="AP018042">
    <property type="protein sequence ID" value="BAX78686.1"/>
    <property type="molecule type" value="Genomic_DNA"/>
</dbReference>
<keyword evidence="3" id="KW-1185">Reference proteome</keyword>
<dbReference type="Gene3D" id="3.20.20.140">
    <property type="entry name" value="Metal-dependent hydrolases"/>
    <property type="match status" value="1"/>
</dbReference>
<proteinExistence type="predicted"/>
<protein>
    <submittedName>
        <fullName evidence="2">Hydrolase TatD</fullName>
    </submittedName>
</protein>
<keyword evidence="2" id="KW-0378">Hydrolase</keyword>
<evidence type="ECO:0000313" key="2">
    <source>
        <dbReference type="EMBL" id="BAX78686.1"/>
    </source>
</evidence>
<name>A0A1Y1CEA6_9BACT</name>
<evidence type="ECO:0000256" key="1">
    <source>
        <dbReference type="PIRSR" id="PIRSR005902-1"/>
    </source>
</evidence>
<dbReference type="KEGG" id="mbas:ALGA_0291"/>
<dbReference type="SUPFAM" id="SSF51556">
    <property type="entry name" value="Metallo-dependent hydrolases"/>
    <property type="match status" value="1"/>
</dbReference>
<dbReference type="PANTHER" id="PTHR46124:SF3">
    <property type="entry name" value="HYDROLASE"/>
    <property type="match status" value="1"/>
</dbReference>
<gene>
    <name evidence="2" type="ORF">ALGA_0291</name>
</gene>
<feature type="binding site" evidence="1">
    <location>
        <position position="110"/>
    </location>
    <ligand>
        <name>a divalent metal cation</name>
        <dbReference type="ChEBI" id="CHEBI:60240"/>
        <label>2</label>
    </ligand>
</feature>
<reference evidence="3" key="2">
    <citation type="journal article" date="2020" name="Antonie Van Leeuwenhoek">
        <title>Labilibaculum antarcticum sp. nov., a novel facultative anaerobic, psychrotorelant bacterium isolated from marine sediment of Antarctica.</title>
        <authorList>
            <person name="Watanabe M."/>
            <person name="Kojima H."/>
            <person name="Fukui M."/>
        </authorList>
    </citation>
    <scope>NUCLEOTIDE SEQUENCE [LARGE SCALE GENOMIC DNA]</scope>
    <source>
        <strain evidence="3">SPP2</strain>
    </source>
</reference>
<reference evidence="2 3" key="1">
    <citation type="journal article" date="2018" name="Mar. Genomics">
        <title>Complete genome sequence of Marinifilaceae bacterium strain SPP2, isolated from the Antarctic marine sediment.</title>
        <authorList>
            <person name="Watanabe M."/>
            <person name="Kojima H."/>
            <person name="Fukui M."/>
        </authorList>
    </citation>
    <scope>NUCLEOTIDE SEQUENCE [LARGE SCALE GENOMIC DNA]</scope>
    <source>
        <strain evidence="2 3">SPP2</strain>
    </source>
</reference>
<feature type="binding site" evidence="1">
    <location>
        <position position="134"/>
    </location>
    <ligand>
        <name>a divalent metal cation</name>
        <dbReference type="ChEBI" id="CHEBI:60240"/>
        <label>2</label>
    </ligand>
</feature>
<dbReference type="AlphaFoldDB" id="A0A1Y1CEA6"/>
<dbReference type="InterPro" id="IPR001130">
    <property type="entry name" value="TatD-like"/>
</dbReference>
<dbReference type="InterPro" id="IPR032466">
    <property type="entry name" value="Metal_Hydrolase"/>
</dbReference>
<organism evidence="2 3">
    <name type="scientific">Labilibaculum antarcticum</name>
    <dbReference type="NCBI Taxonomy" id="1717717"/>
    <lineage>
        <taxon>Bacteria</taxon>
        <taxon>Pseudomonadati</taxon>
        <taxon>Bacteroidota</taxon>
        <taxon>Bacteroidia</taxon>
        <taxon>Marinilabiliales</taxon>
        <taxon>Marinifilaceae</taxon>
        <taxon>Labilibaculum</taxon>
    </lineage>
</organism>
<dbReference type="Pfam" id="PF01026">
    <property type="entry name" value="TatD_DNase"/>
    <property type="match status" value="1"/>
</dbReference>
<dbReference type="GO" id="GO:0016788">
    <property type="term" value="F:hydrolase activity, acting on ester bonds"/>
    <property type="evidence" value="ECO:0007669"/>
    <property type="project" value="InterPro"/>
</dbReference>
<keyword evidence="1" id="KW-0479">Metal-binding</keyword>
<dbReference type="PANTHER" id="PTHR46124">
    <property type="entry name" value="D-AMINOACYL-TRNA DEACYLASE"/>
    <property type="match status" value="1"/>
</dbReference>
<dbReference type="GO" id="GO:0046872">
    <property type="term" value="F:metal ion binding"/>
    <property type="evidence" value="ECO:0007669"/>
    <property type="project" value="UniProtKB-KW"/>
</dbReference>
<feature type="binding site" evidence="1">
    <location>
        <position position="182"/>
    </location>
    <ligand>
        <name>a divalent metal cation</name>
        <dbReference type="ChEBI" id="CHEBI:60240"/>
        <label>1</label>
    </ligand>
</feature>
<dbReference type="PIRSF" id="PIRSF005902">
    <property type="entry name" value="DNase_TatD"/>
    <property type="match status" value="1"/>
</dbReference>